<gene>
    <name evidence="2" type="ORF">AMTR_s00274p00013110</name>
</gene>
<evidence type="ECO:0000313" key="3">
    <source>
        <dbReference type="Proteomes" id="UP000017836"/>
    </source>
</evidence>
<dbReference type="Proteomes" id="UP000017836">
    <property type="component" value="Unassembled WGS sequence"/>
</dbReference>
<dbReference type="Gramene" id="ERN04748">
    <property type="protein sequence ID" value="ERN04748"/>
    <property type="gene ID" value="AMTR_s00274p00013110"/>
</dbReference>
<feature type="region of interest" description="Disordered" evidence="1">
    <location>
        <begin position="1"/>
        <end position="23"/>
    </location>
</feature>
<keyword evidence="3" id="KW-1185">Reference proteome</keyword>
<reference evidence="3" key="1">
    <citation type="journal article" date="2013" name="Science">
        <title>The Amborella genome and the evolution of flowering plants.</title>
        <authorList>
            <consortium name="Amborella Genome Project"/>
        </authorList>
    </citation>
    <scope>NUCLEOTIDE SEQUENCE [LARGE SCALE GENOMIC DNA]</scope>
</reference>
<proteinExistence type="predicted"/>
<name>W1PA09_AMBTC</name>
<accession>W1PA09</accession>
<organism evidence="2 3">
    <name type="scientific">Amborella trichopoda</name>
    <dbReference type="NCBI Taxonomy" id="13333"/>
    <lineage>
        <taxon>Eukaryota</taxon>
        <taxon>Viridiplantae</taxon>
        <taxon>Streptophyta</taxon>
        <taxon>Embryophyta</taxon>
        <taxon>Tracheophyta</taxon>
        <taxon>Spermatophyta</taxon>
        <taxon>Magnoliopsida</taxon>
        <taxon>Amborellales</taxon>
        <taxon>Amborellaceae</taxon>
        <taxon>Amborella</taxon>
    </lineage>
</organism>
<feature type="compositionally biased region" description="Polar residues" evidence="1">
    <location>
        <begin position="11"/>
        <end position="20"/>
    </location>
</feature>
<feature type="non-terminal residue" evidence="2">
    <location>
        <position position="1"/>
    </location>
</feature>
<protein>
    <submittedName>
        <fullName evidence="2">Uncharacterized protein</fullName>
    </submittedName>
</protein>
<dbReference type="HOGENOM" id="CLU_2747481_0_0_1"/>
<dbReference type="EMBL" id="KI394175">
    <property type="protein sequence ID" value="ERN04748.1"/>
    <property type="molecule type" value="Genomic_DNA"/>
</dbReference>
<dbReference type="AlphaFoldDB" id="W1PA09"/>
<evidence type="ECO:0000313" key="2">
    <source>
        <dbReference type="EMBL" id="ERN04748.1"/>
    </source>
</evidence>
<sequence length="71" mass="7932">LSGRPHGETGTFEQGFSSNAGPHHKPLARLFLLTEEYVAQARRQAAPLSWAGWYILPDLVTSFTETDDWSD</sequence>
<evidence type="ECO:0000256" key="1">
    <source>
        <dbReference type="SAM" id="MobiDB-lite"/>
    </source>
</evidence>